<comment type="similarity">
    <text evidence="2">Belongs to the NAF1 family.</text>
</comment>
<dbReference type="GeneID" id="76153156"/>
<dbReference type="GO" id="GO:0006364">
    <property type="term" value="P:rRNA processing"/>
    <property type="evidence" value="ECO:0007669"/>
    <property type="project" value="UniProtKB-KW"/>
</dbReference>
<feature type="compositionally biased region" description="Polar residues" evidence="12">
    <location>
        <begin position="408"/>
        <end position="482"/>
    </location>
</feature>
<dbReference type="PANTHER" id="PTHR31633">
    <property type="entry name" value="H/ACA RIBONUCLEOPROTEIN COMPLEX NON-CORE SUBUNIT NAF1"/>
    <property type="match status" value="1"/>
</dbReference>
<sequence>MSEEITPKNNGSDTFEEVVPVTNSSVVPIENAHSQGIQNNDITPKNEFATEQPLSVNDSEENKSQDMQQQITETHAEQGSSKGDFTNSQLNEVAVTPENDSQLKSSSNEEQEERKEETPDQIASFITQGQSGDIKVDVLSDDEIDVKDVSSDDSSSEDDSNSGNSDTDSSEEEDENEDEQEMNETGFEGDEEEEEVIDGPIKSINEVTDEKVPSLPEGYTVPYNAPIEEIGEVTGLVDKAVIIKAKTSGEFRILKEGSVLCLEDKTPIGLLYEIFGRVQQPVYTVKFNSDEDFQKFKDSKGKTVFYVVPESQFLYTDTIKHIKGTDASNCHDEELPEEEQEFSDDEQELAAKQAKKRKKNKNKVVKDREHSSISAHKAHIPAYSPITTSRPGSDSARRTQHHRPGPVSSYSPHLPTSSHTYPQSQPYIPQPNQFAAPSPYHQNNMYSNPQPQYQQSVQSFGTAPQSSQFGQIPYAQSPQTFSPYGHIPYQQPPQNQFQQYMPNPNQVLPQTPHQSADPAQLARLQELLILQMQNQQQQQHPPPP</sequence>
<evidence type="ECO:0000256" key="10">
    <source>
        <dbReference type="ARBA" id="ARBA00065983"/>
    </source>
</evidence>
<dbReference type="PANTHER" id="PTHR31633:SF1">
    <property type="entry name" value="H_ACA RIBONUCLEOPROTEIN COMPLEX NON-CORE SUBUNIT NAF1"/>
    <property type="match status" value="1"/>
</dbReference>
<dbReference type="GO" id="GO:0000493">
    <property type="term" value="P:box H/ACA snoRNP assembly"/>
    <property type="evidence" value="ECO:0007669"/>
    <property type="project" value="InterPro"/>
</dbReference>
<comment type="caution">
    <text evidence="13">The sequence shown here is derived from an EMBL/GenBank/DDBJ whole genome shotgun (WGS) entry which is preliminary data.</text>
</comment>
<keyword evidence="14" id="KW-1185">Reference proteome</keyword>
<evidence type="ECO:0000256" key="3">
    <source>
        <dbReference type="ARBA" id="ARBA00021438"/>
    </source>
</evidence>
<protein>
    <recommendedName>
        <fullName evidence="3">H/ACA ribonucleoprotein complex non-core subunit NAF1</fullName>
    </recommendedName>
    <alternativeName>
        <fullName evidence="11">Nuclear assembly factor 1</fullName>
    </alternativeName>
</protein>
<dbReference type="Pfam" id="PF04410">
    <property type="entry name" value="Gar1"/>
    <property type="match status" value="1"/>
</dbReference>
<evidence type="ECO:0000256" key="2">
    <source>
        <dbReference type="ARBA" id="ARBA00009801"/>
    </source>
</evidence>
<evidence type="ECO:0000313" key="13">
    <source>
        <dbReference type="EMBL" id="KAI5948919.1"/>
    </source>
</evidence>
<dbReference type="Proteomes" id="UP001204833">
    <property type="component" value="Unassembled WGS sequence"/>
</dbReference>
<feature type="compositionally biased region" description="Acidic residues" evidence="12">
    <location>
        <begin position="168"/>
        <end position="197"/>
    </location>
</feature>
<feature type="compositionally biased region" description="Basic residues" evidence="12">
    <location>
        <begin position="353"/>
        <end position="363"/>
    </location>
</feature>
<keyword evidence="8" id="KW-0539">Nucleus</keyword>
<evidence type="ECO:0000256" key="6">
    <source>
        <dbReference type="ARBA" id="ARBA00022553"/>
    </source>
</evidence>
<dbReference type="EMBL" id="JAIHNG010000176">
    <property type="protein sequence ID" value="KAI5948919.1"/>
    <property type="molecule type" value="Genomic_DNA"/>
</dbReference>
<keyword evidence="5" id="KW-0698">rRNA processing</keyword>
<dbReference type="RefSeq" id="XP_051606429.1">
    <property type="nucleotide sequence ID" value="XM_051754694.1"/>
</dbReference>
<feature type="compositionally biased region" description="Acidic residues" evidence="12">
    <location>
        <begin position="334"/>
        <end position="348"/>
    </location>
</feature>
<dbReference type="GO" id="GO:0005732">
    <property type="term" value="C:sno(s)RNA-containing ribonucleoprotein complex"/>
    <property type="evidence" value="ECO:0007669"/>
    <property type="project" value="InterPro"/>
</dbReference>
<feature type="compositionally biased region" description="Polar residues" evidence="12">
    <location>
        <begin position="65"/>
        <end position="91"/>
    </location>
</feature>
<organism evidence="13 14">
    <name type="scientific">Candida theae</name>
    <dbReference type="NCBI Taxonomy" id="1198502"/>
    <lineage>
        <taxon>Eukaryota</taxon>
        <taxon>Fungi</taxon>
        <taxon>Dikarya</taxon>
        <taxon>Ascomycota</taxon>
        <taxon>Saccharomycotina</taxon>
        <taxon>Pichiomycetes</taxon>
        <taxon>Debaryomycetaceae</taxon>
        <taxon>Candida/Lodderomyces clade</taxon>
        <taxon>Candida</taxon>
    </lineage>
</organism>
<dbReference type="InterPro" id="IPR040309">
    <property type="entry name" value="Naf1"/>
</dbReference>
<keyword evidence="7" id="KW-0694">RNA-binding</keyword>
<comment type="function">
    <text evidence="9">RNA-binding protein required for the maturation of box H/ACA snoRNPs complex and ribosome biogenesis. During assembly of the H/ACA snoRNPs complex, it associates with the complex and disappears during maturation of the complex and is replaced by GAR1 to yield mature H/ACA snoRNPs complex. Acts as a competitive binder for CBF5 probably required to prevent non-cognate RNAs from being loaded during transport of the particle by inducing a non-productive conformation of CBF5.</text>
</comment>
<dbReference type="GO" id="GO:0005634">
    <property type="term" value="C:nucleus"/>
    <property type="evidence" value="ECO:0007669"/>
    <property type="project" value="UniProtKB-SubCell"/>
</dbReference>
<evidence type="ECO:0000256" key="5">
    <source>
        <dbReference type="ARBA" id="ARBA00022552"/>
    </source>
</evidence>
<keyword evidence="6" id="KW-0597">Phosphoprotein</keyword>
<evidence type="ECO:0000256" key="11">
    <source>
        <dbReference type="ARBA" id="ARBA00076743"/>
    </source>
</evidence>
<proteinExistence type="inferred from homology"/>
<dbReference type="FunFam" id="2.40.10.230:FF:000002">
    <property type="entry name" value="H/ACA ribonucleoprotein complex non-core subunit NAF1"/>
    <property type="match status" value="1"/>
</dbReference>
<comment type="subcellular location">
    <subcellularLocation>
        <location evidence="1">Nucleus</location>
    </subcellularLocation>
</comment>
<evidence type="ECO:0000256" key="1">
    <source>
        <dbReference type="ARBA" id="ARBA00004123"/>
    </source>
</evidence>
<feature type="compositionally biased region" description="Low complexity" evidence="12">
    <location>
        <begin position="488"/>
        <end position="506"/>
    </location>
</feature>
<evidence type="ECO:0000256" key="9">
    <source>
        <dbReference type="ARBA" id="ARBA00054735"/>
    </source>
</evidence>
<dbReference type="AlphaFoldDB" id="A0AAD5BAX5"/>
<feature type="compositionally biased region" description="Polar residues" evidence="12">
    <location>
        <begin position="98"/>
        <end position="108"/>
    </location>
</feature>
<evidence type="ECO:0000256" key="7">
    <source>
        <dbReference type="ARBA" id="ARBA00022884"/>
    </source>
</evidence>
<accession>A0AAD5BAX5</accession>
<feature type="compositionally biased region" description="Polar residues" evidence="12">
    <location>
        <begin position="21"/>
        <end position="43"/>
    </location>
</feature>
<dbReference type="GO" id="GO:0003723">
    <property type="term" value="F:RNA binding"/>
    <property type="evidence" value="ECO:0007669"/>
    <property type="project" value="UniProtKB-KW"/>
</dbReference>
<dbReference type="InterPro" id="IPR007504">
    <property type="entry name" value="H/ACA_rnp_Gar1/Naf1"/>
</dbReference>
<feature type="region of interest" description="Disordered" evidence="12">
    <location>
        <begin position="1"/>
        <end position="203"/>
    </location>
</feature>
<dbReference type="Gene3D" id="2.40.10.230">
    <property type="entry name" value="Probable tRNA pseudouridine synthase domain"/>
    <property type="match status" value="1"/>
</dbReference>
<gene>
    <name evidence="13" type="ORF">KGF57_005112</name>
</gene>
<evidence type="ECO:0000313" key="14">
    <source>
        <dbReference type="Proteomes" id="UP001204833"/>
    </source>
</evidence>
<dbReference type="SUPFAM" id="SSF50447">
    <property type="entry name" value="Translation proteins"/>
    <property type="match status" value="1"/>
</dbReference>
<reference evidence="13 14" key="1">
    <citation type="journal article" date="2022" name="DNA Res.">
        <title>Genome analysis of five recently described species of the CUG-Ser clade uncovers Candida theae as a new hybrid lineage with pathogenic potential in the Candida parapsilosis species complex.</title>
        <authorList>
            <person name="Mixao V."/>
            <person name="Del Olmo V."/>
            <person name="Hegedusova E."/>
            <person name="Saus E."/>
            <person name="Pryszcz L."/>
            <person name="Cillingova A."/>
            <person name="Nosek J."/>
            <person name="Gabaldon T."/>
        </authorList>
    </citation>
    <scope>NUCLEOTIDE SEQUENCE [LARGE SCALE GENOMIC DNA]</scope>
    <source>
        <strain evidence="13 14">CBS 12239</strain>
    </source>
</reference>
<dbReference type="GO" id="GO:0001522">
    <property type="term" value="P:pseudouridine synthesis"/>
    <property type="evidence" value="ECO:0007669"/>
    <property type="project" value="InterPro"/>
</dbReference>
<comment type="subunit">
    <text evidence="10">During assembly of the complex, component of the small nucleolar ribonucleoprotein particles containing H/ACA-type snoRNAs (H/ACA snoRNPs) which contains CBF5, NAF1, NHP2 and NOP10 proteins. Interacts with SHQ1. Interacts directly with CBF5. Interacts with hyperphosphorylated C-terminal domain (CTD) of RNA polymerase II large subunit (RPB1).</text>
</comment>
<keyword evidence="4" id="KW-0690">Ribosome biogenesis</keyword>
<dbReference type="InterPro" id="IPR038664">
    <property type="entry name" value="Gar1/Naf1_Cbf5-bd_sf"/>
</dbReference>
<evidence type="ECO:0000256" key="4">
    <source>
        <dbReference type="ARBA" id="ARBA00022517"/>
    </source>
</evidence>
<evidence type="ECO:0000256" key="12">
    <source>
        <dbReference type="SAM" id="MobiDB-lite"/>
    </source>
</evidence>
<evidence type="ECO:0000256" key="8">
    <source>
        <dbReference type="ARBA" id="ARBA00023242"/>
    </source>
</evidence>
<feature type="region of interest" description="Disordered" evidence="12">
    <location>
        <begin position="327"/>
        <end position="517"/>
    </location>
</feature>
<name>A0AAD5BAX5_9ASCO</name>
<dbReference type="InterPro" id="IPR009000">
    <property type="entry name" value="Transl_B-barrel_sf"/>
</dbReference>